<dbReference type="Proteomes" id="UP000626697">
    <property type="component" value="Unassembled WGS sequence"/>
</dbReference>
<sequence length="35" mass="4165">MDKMKKLVDTSEEYWRTLIAKDKWTVAEVIGHLTQ</sequence>
<name>A0ABR6CNR9_9BACI</name>
<dbReference type="SUPFAM" id="SSF109854">
    <property type="entry name" value="DinB/YfiT-like putative metalloenzymes"/>
    <property type="match status" value="1"/>
</dbReference>
<evidence type="ECO:0008006" key="3">
    <source>
        <dbReference type="Google" id="ProtNLM"/>
    </source>
</evidence>
<evidence type="ECO:0000313" key="1">
    <source>
        <dbReference type="EMBL" id="MBA9026022.1"/>
    </source>
</evidence>
<accession>A0ABR6CNR9</accession>
<reference evidence="1 2" key="1">
    <citation type="submission" date="2020-08" db="EMBL/GenBank/DDBJ databases">
        <title>Genomic Encyclopedia of Type Strains, Phase IV (KMG-IV): sequencing the most valuable type-strain genomes for metagenomic binning, comparative biology and taxonomic classification.</title>
        <authorList>
            <person name="Goeker M."/>
        </authorList>
    </citation>
    <scope>NUCLEOTIDE SEQUENCE [LARGE SCALE GENOMIC DNA]</scope>
    <source>
        <strain evidence="1 2">DSM 105481</strain>
    </source>
</reference>
<evidence type="ECO:0000313" key="2">
    <source>
        <dbReference type="Proteomes" id="UP000626697"/>
    </source>
</evidence>
<organism evidence="1 2">
    <name type="scientific">Peribacillus huizhouensis</name>
    <dbReference type="NCBI Taxonomy" id="1501239"/>
    <lineage>
        <taxon>Bacteria</taxon>
        <taxon>Bacillati</taxon>
        <taxon>Bacillota</taxon>
        <taxon>Bacilli</taxon>
        <taxon>Bacillales</taxon>
        <taxon>Bacillaceae</taxon>
        <taxon>Peribacillus</taxon>
    </lineage>
</organism>
<protein>
    <recommendedName>
        <fullName evidence="3">Mycothiol-dependent maleylpyruvate isomerase metal-binding domain-containing protein</fullName>
    </recommendedName>
</protein>
<dbReference type="InterPro" id="IPR034660">
    <property type="entry name" value="DinB/YfiT-like"/>
</dbReference>
<keyword evidence="2" id="KW-1185">Reference proteome</keyword>
<dbReference type="EMBL" id="JACJHX010000003">
    <property type="protein sequence ID" value="MBA9026022.1"/>
    <property type="molecule type" value="Genomic_DNA"/>
</dbReference>
<comment type="caution">
    <text evidence="1">The sequence shown here is derived from an EMBL/GenBank/DDBJ whole genome shotgun (WGS) entry which is preliminary data.</text>
</comment>
<gene>
    <name evidence="1" type="ORF">HNP81_001307</name>
</gene>
<proteinExistence type="predicted"/>